<name>A0A327RAZ8_9FLAO</name>
<dbReference type="AlphaFoldDB" id="A0A327RAZ8"/>
<accession>A0A327RAZ8</accession>
<dbReference type="Pfam" id="PF01075">
    <property type="entry name" value="Glyco_transf_9"/>
    <property type="match status" value="1"/>
</dbReference>
<reference evidence="4 5" key="1">
    <citation type="submission" date="2018-06" db="EMBL/GenBank/DDBJ databases">
        <title>Genomic Encyclopedia of Archaeal and Bacterial Type Strains, Phase II (KMG-II): from individual species to whole genera.</title>
        <authorList>
            <person name="Goeker M."/>
        </authorList>
    </citation>
    <scope>NUCLEOTIDE SEQUENCE [LARGE SCALE GENOMIC DNA]</scope>
    <source>
        <strain evidence="4 5">DSM 23522</strain>
    </source>
</reference>
<dbReference type="GO" id="GO:0008713">
    <property type="term" value="F:ADP-heptose-lipopolysaccharide heptosyltransferase activity"/>
    <property type="evidence" value="ECO:0007669"/>
    <property type="project" value="TreeGrafter"/>
</dbReference>
<gene>
    <name evidence="4" type="ORF">LV92_01265</name>
</gene>
<protein>
    <submittedName>
        <fullName evidence="4">DNA phosphorothioation-dependent restriction protein DptG</fullName>
    </submittedName>
</protein>
<dbReference type="PANTHER" id="PTHR30160">
    <property type="entry name" value="TETRAACYLDISACCHARIDE 4'-KINASE-RELATED"/>
    <property type="match status" value="1"/>
</dbReference>
<dbReference type="EMBL" id="QLLN01000002">
    <property type="protein sequence ID" value="RAJ14146.1"/>
    <property type="molecule type" value="Genomic_DNA"/>
</dbReference>
<dbReference type="GO" id="GO:0009244">
    <property type="term" value="P:lipopolysaccharide core region biosynthetic process"/>
    <property type="evidence" value="ECO:0007669"/>
    <property type="project" value="TreeGrafter"/>
</dbReference>
<evidence type="ECO:0000256" key="2">
    <source>
        <dbReference type="ARBA" id="ARBA00022679"/>
    </source>
</evidence>
<evidence type="ECO:0000313" key="5">
    <source>
        <dbReference type="Proteomes" id="UP000249696"/>
    </source>
</evidence>
<proteinExistence type="predicted"/>
<dbReference type="PANTHER" id="PTHR30160:SF22">
    <property type="entry name" value="LIPOPOLYSACCHARIDE CORE BIOSYNTHESIS PROTEIN"/>
    <property type="match status" value="1"/>
</dbReference>
<keyword evidence="5" id="KW-1185">Reference proteome</keyword>
<dbReference type="SUPFAM" id="SSF53756">
    <property type="entry name" value="UDP-Glycosyltransferase/glycogen phosphorylase"/>
    <property type="match status" value="1"/>
</dbReference>
<evidence type="ECO:0000256" key="3">
    <source>
        <dbReference type="SAM" id="MobiDB-lite"/>
    </source>
</evidence>
<evidence type="ECO:0000256" key="1">
    <source>
        <dbReference type="ARBA" id="ARBA00022676"/>
    </source>
</evidence>
<dbReference type="InterPro" id="IPR002201">
    <property type="entry name" value="Glyco_trans_9"/>
</dbReference>
<dbReference type="CDD" id="cd03789">
    <property type="entry name" value="GT9_LPS_heptosyltransferase"/>
    <property type="match status" value="1"/>
</dbReference>
<keyword evidence="2" id="KW-0808">Transferase</keyword>
<comment type="caution">
    <text evidence="4">The sequence shown here is derived from an EMBL/GenBank/DDBJ whole genome shotgun (WGS) entry which is preliminary data.</text>
</comment>
<sequence>MERAPKIPVTSTATSRIGTEKPDSSAGEGIHILVIRLSAMGDVAMTVPVVSALLEQYPHIKVTVLTRTFFSPLFSELKNVTVYEADVKGKHKGIFGLWKLYKELKSLNLDMVADLHNVLRSNILKQYFRLGSIPFIQVDKGRAGKKALTSLTHKVFEPLKTTHQRYADVFGKLGMPIDMEKANPLPKRSIGPSTMEFVKGKEQKWIGIAPFAAFDGKMYPLDLMEKVVHSLNETNGYKILLLGGGQEERYLLDKWADKYLNSINLVGKLTFQEELALISQLNLMLAMDSGNAHLAALFGIPTLTLWGVTHPYAGFYPFKQDPQNALLADREQFPLIPTSVYGNKYPPGYENAMRTIAPEDVILKIEEIINSKILPSFVG</sequence>
<evidence type="ECO:0000313" key="4">
    <source>
        <dbReference type="EMBL" id="RAJ14146.1"/>
    </source>
</evidence>
<organism evidence="4 5">
    <name type="scientific">Arenibacter echinorum</name>
    <dbReference type="NCBI Taxonomy" id="440515"/>
    <lineage>
        <taxon>Bacteria</taxon>
        <taxon>Pseudomonadati</taxon>
        <taxon>Bacteroidota</taxon>
        <taxon>Flavobacteriia</taxon>
        <taxon>Flavobacteriales</taxon>
        <taxon>Flavobacteriaceae</taxon>
        <taxon>Arenibacter</taxon>
    </lineage>
</organism>
<dbReference type="GO" id="GO:0005829">
    <property type="term" value="C:cytosol"/>
    <property type="evidence" value="ECO:0007669"/>
    <property type="project" value="TreeGrafter"/>
</dbReference>
<dbReference type="Proteomes" id="UP000249696">
    <property type="component" value="Unassembled WGS sequence"/>
</dbReference>
<feature type="region of interest" description="Disordered" evidence="3">
    <location>
        <begin position="1"/>
        <end position="25"/>
    </location>
</feature>
<dbReference type="InterPro" id="IPR051199">
    <property type="entry name" value="LPS_LOS_Heptosyltrfase"/>
</dbReference>
<keyword evidence="1" id="KW-0328">Glycosyltransferase</keyword>
<dbReference type="Gene3D" id="3.40.50.2000">
    <property type="entry name" value="Glycogen Phosphorylase B"/>
    <property type="match status" value="2"/>
</dbReference>